<protein>
    <recommendedName>
        <fullName evidence="3">Secreted protein</fullName>
    </recommendedName>
</protein>
<evidence type="ECO:0000313" key="2">
    <source>
        <dbReference type="Proteomes" id="UP001189429"/>
    </source>
</evidence>
<reference evidence="1" key="1">
    <citation type="submission" date="2023-10" db="EMBL/GenBank/DDBJ databases">
        <authorList>
            <person name="Chen Y."/>
            <person name="Shah S."/>
            <person name="Dougan E. K."/>
            <person name="Thang M."/>
            <person name="Chan C."/>
        </authorList>
    </citation>
    <scope>NUCLEOTIDE SEQUENCE [LARGE SCALE GENOMIC DNA]</scope>
</reference>
<sequence length="127" mass="14024">MHIGTGIRLHALGGSWGLGVVLLWSACSSEHVLVQWLRAASCKPWDCHRKSVMFEMGLAIDSLVYGVDEGVVQYFRRKVSRVFLKVFAVLVLASHAQSCSSWLLVVPPAILNGIPRDSFGGLELFDR</sequence>
<evidence type="ECO:0000313" key="1">
    <source>
        <dbReference type="EMBL" id="CAK0813680.1"/>
    </source>
</evidence>
<dbReference type="EMBL" id="CAUYUJ010005446">
    <property type="protein sequence ID" value="CAK0813680.1"/>
    <property type="molecule type" value="Genomic_DNA"/>
</dbReference>
<gene>
    <name evidence="1" type="ORF">PCOR1329_LOCUS17512</name>
</gene>
<keyword evidence="2" id="KW-1185">Reference proteome</keyword>
<accession>A0ABN9R4H0</accession>
<evidence type="ECO:0008006" key="3">
    <source>
        <dbReference type="Google" id="ProtNLM"/>
    </source>
</evidence>
<organism evidence="1 2">
    <name type="scientific">Prorocentrum cordatum</name>
    <dbReference type="NCBI Taxonomy" id="2364126"/>
    <lineage>
        <taxon>Eukaryota</taxon>
        <taxon>Sar</taxon>
        <taxon>Alveolata</taxon>
        <taxon>Dinophyceae</taxon>
        <taxon>Prorocentrales</taxon>
        <taxon>Prorocentraceae</taxon>
        <taxon>Prorocentrum</taxon>
    </lineage>
</organism>
<comment type="caution">
    <text evidence="1">The sequence shown here is derived from an EMBL/GenBank/DDBJ whole genome shotgun (WGS) entry which is preliminary data.</text>
</comment>
<dbReference type="Proteomes" id="UP001189429">
    <property type="component" value="Unassembled WGS sequence"/>
</dbReference>
<proteinExistence type="predicted"/>
<name>A0ABN9R4H0_9DINO</name>